<evidence type="ECO:0000256" key="6">
    <source>
        <dbReference type="SAM" id="SignalP"/>
    </source>
</evidence>
<dbReference type="Proteomes" id="UP000184304">
    <property type="component" value="Unassembled WGS sequence"/>
</dbReference>
<protein>
    <recommendedName>
        <fullName evidence="7">Xylanolytic transcriptional activator regulatory domain-containing protein</fullName>
    </recommendedName>
</protein>
<dbReference type="GO" id="GO:0005634">
    <property type="term" value="C:nucleus"/>
    <property type="evidence" value="ECO:0007669"/>
    <property type="project" value="UniProtKB-SubCell"/>
</dbReference>
<dbReference type="VEuPathDB" id="FungiDB:ASPTUDRAFT_78296"/>
<feature type="chain" id="PRO_5012950827" description="Xylanolytic transcriptional activator regulatory domain-containing protein" evidence="6">
    <location>
        <begin position="22"/>
        <end position="608"/>
    </location>
</feature>
<reference evidence="9" key="1">
    <citation type="journal article" date="2017" name="Genome Biol.">
        <title>Comparative genomics reveals high biological diversity and specific adaptations in the industrially and medically important fungal genus Aspergillus.</title>
        <authorList>
            <person name="de Vries R.P."/>
            <person name="Riley R."/>
            <person name="Wiebenga A."/>
            <person name="Aguilar-Osorio G."/>
            <person name="Amillis S."/>
            <person name="Uchima C.A."/>
            <person name="Anderluh G."/>
            <person name="Asadollahi M."/>
            <person name="Askin M."/>
            <person name="Barry K."/>
            <person name="Battaglia E."/>
            <person name="Bayram O."/>
            <person name="Benocci T."/>
            <person name="Braus-Stromeyer S.A."/>
            <person name="Caldana C."/>
            <person name="Canovas D."/>
            <person name="Cerqueira G.C."/>
            <person name="Chen F."/>
            <person name="Chen W."/>
            <person name="Choi C."/>
            <person name="Clum A."/>
            <person name="Dos Santos R.A."/>
            <person name="Damasio A.R."/>
            <person name="Diallinas G."/>
            <person name="Emri T."/>
            <person name="Fekete E."/>
            <person name="Flipphi M."/>
            <person name="Freyberg S."/>
            <person name="Gallo A."/>
            <person name="Gournas C."/>
            <person name="Habgood R."/>
            <person name="Hainaut M."/>
            <person name="Harispe M.L."/>
            <person name="Henrissat B."/>
            <person name="Hilden K.S."/>
            <person name="Hope R."/>
            <person name="Hossain A."/>
            <person name="Karabika E."/>
            <person name="Karaffa L."/>
            <person name="Karanyi Z."/>
            <person name="Krasevec N."/>
            <person name="Kuo A."/>
            <person name="Kusch H."/>
            <person name="LaButti K."/>
            <person name="Lagendijk E.L."/>
            <person name="Lapidus A."/>
            <person name="Levasseur A."/>
            <person name="Lindquist E."/>
            <person name="Lipzen A."/>
            <person name="Logrieco A.F."/>
            <person name="MacCabe A."/>
            <person name="Maekelae M.R."/>
            <person name="Malavazi I."/>
            <person name="Melin P."/>
            <person name="Meyer V."/>
            <person name="Mielnichuk N."/>
            <person name="Miskei M."/>
            <person name="Molnar A.P."/>
            <person name="Mule G."/>
            <person name="Ngan C.Y."/>
            <person name="Orejas M."/>
            <person name="Orosz E."/>
            <person name="Ouedraogo J.P."/>
            <person name="Overkamp K.M."/>
            <person name="Park H.-S."/>
            <person name="Perrone G."/>
            <person name="Piumi F."/>
            <person name="Punt P.J."/>
            <person name="Ram A.F."/>
            <person name="Ramon A."/>
            <person name="Rauscher S."/>
            <person name="Record E."/>
            <person name="Riano-Pachon D.M."/>
            <person name="Robert V."/>
            <person name="Roehrig J."/>
            <person name="Ruller R."/>
            <person name="Salamov A."/>
            <person name="Salih N.S."/>
            <person name="Samson R.A."/>
            <person name="Sandor E."/>
            <person name="Sanguinetti M."/>
            <person name="Schuetze T."/>
            <person name="Sepcic K."/>
            <person name="Shelest E."/>
            <person name="Sherlock G."/>
            <person name="Sophianopoulou V."/>
            <person name="Squina F.M."/>
            <person name="Sun H."/>
            <person name="Susca A."/>
            <person name="Todd R.B."/>
            <person name="Tsang A."/>
            <person name="Unkles S.E."/>
            <person name="van de Wiele N."/>
            <person name="van Rossen-Uffink D."/>
            <person name="Oliveira J.V."/>
            <person name="Vesth T.C."/>
            <person name="Visser J."/>
            <person name="Yu J.-H."/>
            <person name="Zhou M."/>
            <person name="Andersen M.R."/>
            <person name="Archer D.B."/>
            <person name="Baker S.E."/>
            <person name="Benoit I."/>
            <person name="Brakhage A.A."/>
            <person name="Braus G.H."/>
            <person name="Fischer R."/>
            <person name="Frisvad J.C."/>
            <person name="Goldman G.H."/>
            <person name="Houbraken J."/>
            <person name="Oakley B."/>
            <person name="Pocsi I."/>
            <person name="Scazzocchio C."/>
            <person name="Seiboth B."/>
            <person name="vanKuyk P.A."/>
            <person name="Wortman J."/>
            <person name="Dyer P.S."/>
            <person name="Grigoriev I.V."/>
        </authorList>
    </citation>
    <scope>NUCLEOTIDE SEQUENCE [LARGE SCALE GENOMIC DNA]</scope>
    <source>
        <strain evidence="9">CBS 134.48</strain>
    </source>
</reference>
<name>A0A1L9MSV3_ASPTC</name>
<keyword evidence="3" id="KW-0238">DNA-binding</keyword>
<evidence type="ECO:0000256" key="2">
    <source>
        <dbReference type="ARBA" id="ARBA00023015"/>
    </source>
</evidence>
<dbReference type="GO" id="GO:0003677">
    <property type="term" value="F:DNA binding"/>
    <property type="evidence" value="ECO:0007669"/>
    <property type="project" value="UniProtKB-KW"/>
</dbReference>
<dbReference type="OrthoDB" id="4116913at2759"/>
<evidence type="ECO:0000256" key="5">
    <source>
        <dbReference type="ARBA" id="ARBA00023242"/>
    </source>
</evidence>
<feature type="domain" description="Xylanolytic transcriptional activator regulatory" evidence="7">
    <location>
        <begin position="184"/>
        <end position="415"/>
    </location>
</feature>
<accession>A0A1L9MSV3</accession>
<proteinExistence type="predicted"/>
<gene>
    <name evidence="8" type="ORF">ASPTUDRAFT_78296</name>
</gene>
<dbReference type="GO" id="GO:0008270">
    <property type="term" value="F:zinc ion binding"/>
    <property type="evidence" value="ECO:0007669"/>
    <property type="project" value="InterPro"/>
</dbReference>
<evidence type="ECO:0000256" key="4">
    <source>
        <dbReference type="ARBA" id="ARBA00023163"/>
    </source>
</evidence>
<comment type="subcellular location">
    <subcellularLocation>
        <location evidence="1">Nucleus</location>
    </subcellularLocation>
</comment>
<evidence type="ECO:0000259" key="7">
    <source>
        <dbReference type="Pfam" id="PF04082"/>
    </source>
</evidence>
<keyword evidence="9" id="KW-1185">Reference proteome</keyword>
<dbReference type="EMBL" id="KV878207">
    <property type="protein sequence ID" value="OJI80130.1"/>
    <property type="molecule type" value="Genomic_DNA"/>
</dbReference>
<feature type="signal peptide" evidence="6">
    <location>
        <begin position="1"/>
        <end position="21"/>
    </location>
</feature>
<dbReference type="PANTHER" id="PTHR46910:SF37">
    <property type="entry name" value="ZN(II)2CYS6 TRANSCRIPTION FACTOR (EUROFUNG)"/>
    <property type="match status" value="1"/>
</dbReference>
<dbReference type="STRING" id="767770.A0A1L9MSV3"/>
<evidence type="ECO:0000313" key="9">
    <source>
        <dbReference type="Proteomes" id="UP000184304"/>
    </source>
</evidence>
<evidence type="ECO:0000256" key="3">
    <source>
        <dbReference type="ARBA" id="ARBA00023125"/>
    </source>
</evidence>
<organism evidence="8 9">
    <name type="scientific">Aspergillus tubingensis (strain CBS 134.48)</name>
    <dbReference type="NCBI Taxonomy" id="767770"/>
    <lineage>
        <taxon>Eukaryota</taxon>
        <taxon>Fungi</taxon>
        <taxon>Dikarya</taxon>
        <taxon>Ascomycota</taxon>
        <taxon>Pezizomycotina</taxon>
        <taxon>Eurotiomycetes</taxon>
        <taxon>Eurotiomycetidae</taxon>
        <taxon>Eurotiales</taxon>
        <taxon>Aspergillaceae</taxon>
        <taxon>Aspergillus</taxon>
        <taxon>Aspergillus subgen. Circumdati</taxon>
    </lineage>
</organism>
<dbReference type="GO" id="GO:0006351">
    <property type="term" value="P:DNA-templated transcription"/>
    <property type="evidence" value="ECO:0007669"/>
    <property type="project" value="InterPro"/>
</dbReference>
<dbReference type="GO" id="GO:0003700">
    <property type="term" value="F:DNA-binding transcription factor activity"/>
    <property type="evidence" value="ECO:0007669"/>
    <property type="project" value="InterPro"/>
</dbReference>
<keyword evidence="5" id="KW-0539">Nucleus</keyword>
<dbReference type="OMA" id="PAEACLW"/>
<keyword evidence="4" id="KW-0804">Transcription</keyword>
<sequence length="608" mass="66982">MLGSTSKALNLFLIFIKTSMSSCPRVRQGYSGLRRCRGDEAVQPGRAMFAMLGRSPVIGQHQSVTGAPVMIYNVPFPDLAPGALQGLASANPTITAWTPAVGYNDPFAGRHWGNVCTFDGTPIFSASGLQWITACTGRELTVAHYPISEAPRWLDSADPPSPLPDQNHLYVEIQKYQASEFSLFFPILDPSLVTHTIQAAYYGQLSSGSPCLSCARAAIFAFYSLALSVVHGDEDGALESSVRYAREAYRLVPEIIKGAATLDGLQAVLMLSLCCQGLAADFSTIDHLLTTVARLIYQLRLNLSPGHAGATPLAVNIHARRLFRIAYVCDKGLTLLTGLPPRLEDSECDPAPSLFENVNDPASITNPYLDAYVCLARIQSCIYRGLYSPEALRQSNTDLFRTIRNLDQDLEKWKDSLPLPNRPTLIPVAHDLVLQNTDMRFSIFHLQYHHCLLMIHQASSRCASWIGNQDTQNTSSSLAISVTASRAFLHTFVFHRMELGPHNLLFCLTYFIQTAINLFCNVLSHPLHPETNEDMNLMGLISDLIAAKKTPRDPACYVGKITFAQNFIHELKQLAQCAVDRATAARQASVAYFHELHPAMIPVMERGS</sequence>
<dbReference type="Pfam" id="PF04082">
    <property type="entry name" value="Fungal_trans"/>
    <property type="match status" value="1"/>
</dbReference>
<dbReference type="CDD" id="cd12148">
    <property type="entry name" value="fungal_TF_MHR"/>
    <property type="match status" value="1"/>
</dbReference>
<dbReference type="AlphaFoldDB" id="A0A1L9MSV3"/>
<dbReference type="PANTHER" id="PTHR46910">
    <property type="entry name" value="TRANSCRIPTION FACTOR PDR1"/>
    <property type="match status" value="1"/>
</dbReference>
<keyword evidence="6" id="KW-0732">Signal</keyword>
<dbReference type="InterPro" id="IPR007219">
    <property type="entry name" value="XnlR_reg_dom"/>
</dbReference>
<keyword evidence="2" id="KW-0805">Transcription regulation</keyword>
<dbReference type="InterPro" id="IPR050987">
    <property type="entry name" value="AtrR-like"/>
</dbReference>
<evidence type="ECO:0000313" key="8">
    <source>
        <dbReference type="EMBL" id="OJI80130.1"/>
    </source>
</evidence>
<evidence type="ECO:0000256" key="1">
    <source>
        <dbReference type="ARBA" id="ARBA00004123"/>
    </source>
</evidence>